<dbReference type="KEGG" id="dco:SAMEA4475696_1163"/>
<evidence type="ECO:0000256" key="5">
    <source>
        <dbReference type="ARBA" id="ARBA00023306"/>
    </source>
</evidence>
<keyword evidence="7 13" id="KW-0436">Ligase</keyword>
<evidence type="ECO:0000256" key="8">
    <source>
        <dbReference type="RuleBase" id="RU004135"/>
    </source>
</evidence>
<dbReference type="EMBL" id="LT906453">
    <property type="protein sequence ID" value="SNV21191.1"/>
    <property type="molecule type" value="Genomic_DNA"/>
</dbReference>
<dbReference type="NCBIfam" id="NF001124">
    <property type="entry name" value="PRK00139.1-2"/>
    <property type="match status" value="1"/>
</dbReference>
<dbReference type="GO" id="GO:0051301">
    <property type="term" value="P:cell division"/>
    <property type="evidence" value="ECO:0007669"/>
    <property type="project" value="UniProtKB-KW"/>
</dbReference>
<feature type="compositionally biased region" description="Polar residues" evidence="9">
    <location>
        <begin position="283"/>
        <end position="299"/>
    </location>
</feature>
<keyword evidence="14" id="KW-1185">Reference proteome</keyword>
<feature type="region of interest" description="Disordered" evidence="9">
    <location>
        <begin position="283"/>
        <end position="303"/>
    </location>
</feature>
<feature type="domain" description="Mur ligase central" evidence="12">
    <location>
        <begin position="131"/>
        <end position="353"/>
    </location>
</feature>
<feature type="binding site" evidence="7">
    <location>
        <position position="438"/>
    </location>
    <ligand>
        <name>meso-2,6-diaminopimelate</name>
        <dbReference type="ChEBI" id="CHEBI:57791"/>
    </ligand>
</feature>
<dbReference type="Pfam" id="PF08245">
    <property type="entry name" value="Mur_ligase_M"/>
    <property type="match status" value="1"/>
</dbReference>
<dbReference type="GO" id="GO:0000287">
    <property type="term" value="F:magnesium ion binding"/>
    <property type="evidence" value="ECO:0007669"/>
    <property type="project" value="UniProtKB-UniRule"/>
</dbReference>
<reference evidence="13 14" key="1">
    <citation type="submission" date="2017-06" db="EMBL/GenBank/DDBJ databases">
        <authorList>
            <consortium name="Pathogen Informatics"/>
        </authorList>
    </citation>
    <scope>NUCLEOTIDE SEQUENCE [LARGE SCALE GENOMIC DNA]</scope>
    <source>
        <strain evidence="13 14">NCTC13039</strain>
    </source>
</reference>
<dbReference type="InterPro" id="IPR036565">
    <property type="entry name" value="Mur-like_cat_sf"/>
</dbReference>
<comment type="PTM">
    <text evidence="7">Carboxylation is probably crucial for Mg(2+) binding and, consequently, for the gamma-phosphate positioning of ATP.</text>
</comment>
<organism evidence="13 14">
    <name type="scientific">Dermatophilus congolensis</name>
    <dbReference type="NCBI Taxonomy" id="1863"/>
    <lineage>
        <taxon>Bacteria</taxon>
        <taxon>Bacillati</taxon>
        <taxon>Actinomycetota</taxon>
        <taxon>Actinomycetes</taxon>
        <taxon>Micrococcales</taxon>
        <taxon>Dermatophilaceae</taxon>
        <taxon>Dermatophilus</taxon>
    </lineage>
</organism>
<dbReference type="GO" id="GO:0005524">
    <property type="term" value="F:ATP binding"/>
    <property type="evidence" value="ECO:0007669"/>
    <property type="project" value="UniProtKB-UniRule"/>
</dbReference>
<evidence type="ECO:0000256" key="6">
    <source>
        <dbReference type="ARBA" id="ARBA00023316"/>
    </source>
</evidence>
<dbReference type="UniPathway" id="UPA00219"/>
<feature type="binding site" evidence="7">
    <location>
        <position position="48"/>
    </location>
    <ligand>
        <name>UDP-N-acetyl-alpha-D-muramoyl-L-alanyl-D-glutamate</name>
        <dbReference type="ChEBI" id="CHEBI:83900"/>
    </ligand>
</feature>
<evidence type="ECO:0000256" key="3">
    <source>
        <dbReference type="ARBA" id="ARBA00022960"/>
    </source>
</evidence>
<keyword evidence="2 7" id="KW-0132">Cell division</keyword>
<comment type="function">
    <text evidence="7">Catalyzes the addition of meso-diaminopimelic acid to the nucleotide precursor UDP-N-acetylmuramoyl-L-alanyl-D-glutamate (UMAG) in the biosynthesis of bacterial cell-wall peptidoglycan.</text>
</comment>
<sequence length="552" mass="58025">MVITVNRPEHVSGTSIAQIVDLIRGTGVDVKLRGAITETDKLLTGATLDSREVQPGDLYAALPGANVHGAQFAQKAVESGAQAILTDPHGAELSTNCNSTLIVVPDPRAVLGAVSAAIYNNPTAQLGMVGITGTNGKTTTAYLVESAWRALGRTTGLIGTIETRIAGSVLRSSHTTPESPKLQGVLALMREHEVSHCVMEVSSHALSLHRADAIRFDTAVFTNLSQDHLDFHESMEDYFQAKATLFTPEHATTGVICIDDTWGRRLAQQSTIPTITLATPSFSDSTCATTDQTSPTAEDTPTPDWRLVTTGDKADTAFELVREGTHTGPGRLRLNSALPGEHNRINTALAALVLLASGLPVNEIERAMGARPRVPGRMEIVPLHTSTLGSADNALTPEAYVDFAHTPDAITATLTALRARADQRGGNLVAVIGAGGDRDAGKRPLMGAAAAALADVVVVTDDNPRCEDPAIIRAAVTAGAHSASQTTVLEQAGRAEGIAAAIRHLEPQDILAVLGKGHESTQTIGTETIPFDDREAIAAAWASHLGSDQEDR</sequence>
<evidence type="ECO:0000259" key="12">
    <source>
        <dbReference type="Pfam" id="PF08245"/>
    </source>
</evidence>
<dbReference type="EC" id="6.3.2.13" evidence="7"/>
<keyword evidence="4 7" id="KW-0573">Peptidoglycan synthesis</keyword>
<dbReference type="SUPFAM" id="SSF63418">
    <property type="entry name" value="MurE/MurF N-terminal domain"/>
    <property type="match status" value="1"/>
</dbReference>
<dbReference type="InterPro" id="IPR035911">
    <property type="entry name" value="MurE/MurF_N"/>
</dbReference>
<dbReference type="PANTHER" id="PTHR23135:SF4">
    <property type="entry name" value="UDP-N-ACETYLMURAMOYL-L-ALANYL-D-GLUTAMATE--2,6-DIAMINOPIMELATE LIGASE MURE HOMOLOG, CHLOROPLASTIC"/>
    <property type="match status" value="1"/>
</dbReference>
<dbReference type="RefSeq" id="WP_084440956.1">
    <property type="nucleotide sequence ID" value="NZ_LT906453.1"/>
</dbReference>
<dbReference type="STRING" id="1121387.GCA_000429885_00926"/>
<feature type="binding site" evidence="7">
    <location>
        <position position="515"/>
    </location>
    <ligand>
        <name>meso-2,6-diaminopimelate</name>
        <dbReference type="ChEBI" id="CHEBI:57791"/>
    </ligand>
</feature>
<evidence type="ECO:0000256" key="7">
    <source>
        <dbReference type="HAMAP-Rule" id="MF_00208"/>
    </source>
</evidence>
<dbReference type="Pfam" id="PF01225">
    <property type="entry name" value="Mur_ligase"/>
    <property type="match status" value="1"/>
</dbReference>
<dbReference type="GO" id="GO:0071555">
    <property type="term" value="P:cell wall organization"/>
    <property type="evidence" value="ECO:0007669"/>
    <property type="project" value="UniProtKB-KW"/>
</dbReference>
<keyword evidence="7" id="KW-0460">Magnesium</keyword>
<comment type="similarity">
    <text evidence="1 7">Belongs to the MurCDEF family. MurE subfamily.</text>
</comment>
<dbReference type="Gene3D" id="3.90.190.20">
    <property type="entry name" value="Mur ligase, C-terminal domain"/>
    <property type="match status" value="1"/>
</dbReference>
<comment type="subcellular location">
    <subcellularLocation>
        <location evidence="7 8">Cytoplasm</location>
    </subcellularLocation>
</comment>
<feature type="binding site" evidence="7">
    <location>
        <position position="519"/>
    </location>
    <ligand>
        <name>meso-2,6-diaminopimelate</name>
        <dbReference type="ChEBI" id="CHEBI:57791"/>
    </ligand>
</feature>
<feature type="modified residue" description="N6-carboxylysine" evidence="7">
    <location>
        <position position="242"/>
    </location>
</feature>
<dbReference type="GO" id="GO:0009252">
    <property type="term" value="P:peptidoglycan biosynthetic process"/>
    <property type="evidence" value="ECO:0007669"/>
    <property type="project" value="UniProtKB-UniRule"/>
</dbReference>
<feature type="short sequence motif" description="Meso-diaminopimelate recognition motif" evidence="7">
    <location>
        <begin position="462"/>
        <end position="465"/>
    </location>
</feature>
<keyword evidence="6 7" id="KW-0961">Cell wall biogenesis/degradation</keyword>
<dbReference type="InterPro" id="IPR013221">
    <property type="entry name" value="Mur_ligase_cen"/>
</dbReference>
<dbReference type="PANTHER" id="PTHR23135">
    <property type="entry name" value="MUR LIGASE FAMILY MEMBER"/>
    <property type="match status" value="1"/>
</dbReference>
<evidence type="ECO:0000256" key="4">
    <source>
        <dbReference type="ARBA" id="ARBA00022984"/>
    </source>
</evidence>
<evidence type="ECO:0000256" key="9">
    <source>
        <dbReference type="SAM" id="MobiDB-lite"/>
    </source>
</evidence>
<name>A0A239VFW1_9MICO</name>
<dbReference type="GO" id="GO:0008765">
    <property type="term" value="F:UDP-N-acetylmuramoylalanyl-D-glutamate-2,6-diaminopimelate ligase activity"/>
    <property type="evidence" value="ECO:0007669"/>
    <property type="project" value="UniProtKB-UniRule"/>
</dbReference>
<keyword evidence="7" id="KW-0963">Cytoplasm</keyword>
<dbReference type="Gene3D" id="3.40.1390.10">
    <property type="entry name" value="MurE/MurF, N-terminal domain"/>
    <property type="match status" value="1"/>
</dbReference>
<feature type="domain" description="Mur ligase C-terminal" evidence="11">
    <location>
        <begin position="398"/>
        <end position="517"/>
    </location>
</feature>
<dbReference type="InterPro" id="IPR000713">
    <property type="entry name" value="Mur_ligase_N"/>
</dbReference>
<accession>A0A239VFW1</accession>
<keyword evidence="5 7" id="KW-0131">Cell cycle</keyword>
<dbReference type="GeneID" id="63459395"/>
<comment type="catalytic activity">
    <reaction evidence="7">
        <text>UDP-N-acetyl-alpha-D-muramoyl-L-alanyl-D-glutamate + meso-2,6-diaminopimelate + ATP = UDP-N-acetyl-alpha-D-muramoyl-L-alanyl-gamma-D-glutamyl-meso-2,6-diaminopimelate + ADP + phosphate + H(+)</text>
        <dbReference type="Rhea" id="RHEA:23676"/>
        <dbReference type="ChEBI" id="CHEBI:15378"/>
        <dbReference type="ChEBI" id="CHEBI:30616"/>
        <dbReference type="ChEBI" id="CHEBI:43474"/>
        <dbReference type="ChEBI" id="CHEBI:57791"/>
        <dbReference type="ChEBI" id="CHEBI:83900"/>
        <dbReference type="ChEBI" id="CHEBI:83905"/>
        <dbReference type="ChEBI" id="CHEBI:456216"/>
        <dbReference type="EC" id="6.3.2.13"/>
    </reaction>
</comment>
<comment type="pathway">
    <text evidence="7 8">Cell wall biogenesis; peptidoglycan biosynthesis.</text>
</comment>
<dbReference type="OrthoDB" id="9800958at2"/>
<dbReference type="Proteomes" id="UP000242637">
    <property type="component" value="Chromosome 1"/>
</dbReference>
<dbReference type="GO" id="GO:0005737">
    <property type="term" value="C:cytoplasm"/>
    <property type="evidence" value="ECO:0007669"/>
    <property type="project" value="UniProtKB-SubCell"/>
</dbReference>
<feature type="binding site" evidence="7">
    <location>
        <begin position="462"/>
        <end position="465"/>
    </location>
    <ligand>
        <name>meso-2,6-diaminopimelate</name>
        <dbReference type="ChEBI" id="CHEBI:57791"/>
    </ligand>
</feature>
<evidence type="ECO:0000313" key="13">
    <source>
        <dbReference type="EMBL" id="SNV21191.1"/>
    </source>
</evidence>
<feature type="domain" description="Mur ligase N-terminal catalytic" evidence="10">
    <location>
        <begin position="45"/>
        <end position="117"/>
    </location>
</feature>
<dbReference type="InterPro" id="IPR036615">
    <property type="entry name" value="Mur_ligase_C_dom_sf"/>
</dbReference>
<dbReference type="GO" id="GO:0008360">
    <property type="term" value="P:regulation of cell shape"/>
    <property type="evidence" value="ECO:0007669"/>
    <property type="project" value="UniProtKB-KW"/>
</dbReference>
<dbReference type="Pfam" id="PF02875">
    <property type="entry name" value="Mur_ligase_C"/>
    <property type="match status" value="1"/>
</dbReference>
<dbReference type="InterPro" id="IPR004101">
    <property type="entry name" value="Mur_ligase_C"/>
</dbReference>
<protein>
    <recommendedName>
        <fullName evidence="7">UDP-N-acetylmuramoyl-L-alanyl-D-glutamate--2,6-diaminopimelate ligase</fullName>
        <ecNumber evidence="7">6.3.2.13</ecNumber>
    </recommendedName>
    <alternativeName>
        <fullName evidence="7">Meso-A2pm-adding enzyme</fullName>
    </alternativeName>
    <alternativeName>
        <fullName evidence="7">Meso-diaminopimelate-adding enzyme</fullName>
    </alternativeName>
    <alternativeName>
        <fullName evidence="7">UDP-MurNAc-L-Ala-D-Glu:meso-diaminopimelate ligase</fullName>
    </alternativeName>
    <alternativeName>
        <fullName evidence="7">UDP-MurNAc-tripeptide synthetase</fullName>
    </alternativeName>
    <alternativeName>
        <fullName evidence="7">UDP-N-acetylmuramyl-tripeptide synthetase</fullName>
    </alternativeName>
</protein>
<evidence type="ECO:0000256" key="1">
    <source>
        <dbReference type="ARBA" id="ARBA00005898"/>
    </source>
</evidence>
<dbReference type="AlphaFoldDB" id="A0A239VFW1"/>
<feature type="binding site" evidence="7">
    <location>
        <begin position="133"/>
        <end position="139"/>
    </location>
    <ligand>
        <name>ATP</name>
        <dbReference type="ChEBI" id="CHEBI:30616"/>
    </ligand>
</feature>
<evidence type="ECO:0000259" key="11">
    <source>
        <dbReference type="Pfam" id="PF02875"/>
    </source>
</evidence>
<evidence type="ECO:0000256" key="2">
    <source>
        <dbReference type="ARBA" id="ARBA00022618"/>
    </source>
</evidence>
<feature type="binding site" evidence="7">
    <location>
        <position position="210"/>
    </location>
    <ligand>
        <name>UDP-N-acetyl-alpha-D-muramoyl-L-alanyl-D-glutamate</name>
        <dbReference type="ChEBI" id="CHEBI:83900"/>
    </ligand>
</feature>
<feature type="binding site" evidence="7">
    <location>
        <begin position="175"/>
        <end position="176"/>
    </location>
    <ligand>
        <name>UDP-N-acetyl-alpha-D-muramoyl-L-alanyl-D-glutamate</name>
        <dbReference type="ChEBI" id="CHEBI:83900"/>
    </ligand>
</feature>
<comment type="caution">
    <text evidence="7">Lacks conserved residue(s) required for the propagation of feature annotation.</text>
</comment>
<keyword evidence="7" id="KW-0547">Nucleotide-binding</keyword>
<dbReference type="Gene3D" id="3.40.1190.10">
    <property type="entry name" value="Mur-like, catalytic domain"/>
    <property type="match status" value="1"/>
</dbReference>
<keyword evidence="3 7" id="KW-0133">Cell shape</keyword>
<comment type="cofactor">
    <cofactor evidence="7">
        <name>Mg(2+)</name>
        <dbReference type="ChEBI" id="CHEBI:18420"/>
    </cofactor>
</comment>
<dbReference type="HAMAP" id="MF_00208">
    <property type="entry name" value="MurE"/>
    <property type="match status" value="1"/>
</dbReference>
<dbReference type="InterPro" id="IPR005761">
    <property type="entry name" value="UDP-N-AcMur-Glu-dNH2Pim_ligase"/>
</dbReference>
<keyword evidence="7" id="KW-0067">ATP-binding</keyword>
<feature type="binding site" evidence="7">
    <location>
        <position position="50"/>
    </location>
    <ligand>
        <name>UDP-N-acetyl-alpha-D-muramoyl-L-alanyl-D-glutamate</name>
        <dbReference type="ChEBI" id="CHEBI:83900"/>
    </ligand>
</feature>
<proteinExistence type="inferred from homology"/>
<dbReference type="SUPFAM" id="SSF53244">
    <property type="entry name" value="MurD-like peptide ligases, peptide-binding domain"/>
    <property type="match status" value="1"/>
</dbReference>
<gene>
    <name evidence="7 13" type="primary">murE</name>
    <name evidence="13" type="ORF">SAMEA4475696_01163</name>
</gene>
<evidence type="ECO:0000259" key="10">
    <source>
        <dbReference type="Pfam" id="PF01225"/>
    </source>
</evidence>
<dbReference type="NCBIfam" id="NF001126">
    <property type="entry name" value="PRK00139.1-4"/>
    <property type="match status" value="1"/>
</dbReference>
<dbReference type="SUPFAM" id="SSF53623">
    <property type="entry name" value="MurD-like peptide ligases, catalytic domain"/>
    <property type="match status" value="1"/>
</dbReference>
<dbReference type="NCBIfam" id="TIGR01085">
    <property type="entry name" value="murE"/>
    <property type="match status" value="1"/>
</dbReference>
<feature type="binding site" evidence="7">
    <location>
        <position position="202"/>
    </location>
    <ligand>
        <name>UDP-N-acetyl-alpha-D-muramoyl-L-alanyl-D-glutamate</name>
        <dbReference type="ChEBI" id="CHEBI:83900"/>
    </ligand>
</feature>
<evidence type="ECO:0000313" key="14">
    <source>
        <dbReference type="Proteomes" id="UP000242637"/>
    </source>
</evidence>